<evidence type="ECO:0000256" key="1">
    <source>
        <dbReference type="SAM" id="MobiDB-lite"/>
    </source>
</evidence>
<feature type="region of interest" description="Disordered" evidence="1">
    <location>
        <begin position="416"/>
        <end position="438"/>
    </location>
</feature>
<evidence type="ECO:0000259" key="4">
    <source>
        <dbReference type="Pfam" id="PF22672"/>
    </source>
</evidence>
<proteinExistence type="predicted"/>
<dbReference type="GO" id="GO:0016020">
    <property type="term" value="C:membrane"/>
    <property type="evidence" value="ECO:0007669"/>
    <property type="project" value="InterPro"/>
</dbReference>
<dbReference type="AlphaFoldDB" id="W7EY15"/>
<evidence type="ECO:0000313" key="6">
    <source>
        <dbReference type="Proteomes" id="UP000030688"/>
    </source>
</evidence>
<dbReference type="OrthoDB" id="10572144at2759"/>
<evidence type="ECO:0000259" key="3">
    <source>
        <dbReference type="Pfam" id="PF15447"/>
    </source>
</evidence>
<dbReference type="FunFam" id="1.20.1310.20:FF:000001">
    <property type="entry name" value="Erythrocyte membrane protein 1, PfEMP1"/>
    <property type="match status" value="1"/>
</dbReference>
<evidence type="ECO:0000259" key="2">
    <source>
        <dbReference type="Pfam" id="PF05424"/>
    </source>
</evidence>
<dbReference type="InterPro" id="IPR008602">
    <property type="entry name" value="Duffy-antigen-binding"/>
</dbReference>
<dbReference type="Pfam" id="PF15447">
    <property type="entry name" value="NTS"/>
    <property type="match status" value="1"/>
</dbReference>
<feature type="domain" description="Duffy-binding-like" evidence="4">
    <location>
        <begin position="329"/>
        <end position="491"/>
    </location>
</feature>
<dbReference type="InterPro" id="IPR029210">
    <property type="entry name" value="PfEMP1_NTS"/>
</dbReference>
<dbReference type="Pfam" id="PF05424">
    <property type="entry name" value="Duffy_binding"/>
    <property type="match status" value="1"/>
</dbReference>
<dbReference type="Pfam" id="PF22672">
    <property type="entry name" value="DBL_C"/>
    <property type="match status" value="1"/>
</dbReference>
<dbReference type="Gene3D" id="1.20.58.830">
    <property type="match status" value="1"/>
</dbReference>
<organism evidence="5 6">
    <name type="scientific">Plasmodium falciparum (isolate 7G8)</name>
    <dbReference type="NCBI Taxonomy" id="57266"/>
    <lineage>
        <taxon>Eukaryota</taxon>
        <taxon>Sar</taxon>
        <taxon>Alveolata</taxon>
        <taxon>Apicomplexa</taxon>
        <taxon>Aconoidasida</taxon>
        <taxon>Haemosporida</taxon>
        <taxon>Plasmodiidae</taxon>
        <taxon>Plasmodium</taxon>
        <taxon>Plasmodium (Laverania)</taxon>
    </lineage>
</organism>
<feature type="domain" description="Plasmodium falciparum erythrocyte membrane protein-1 N-terminal segment" evidence="3">
    <location>
        <begin position="21"/>
        <end position="57"/>
    </location>
</feature>
<reference evidence="6" key="1">
    <citation type="submission" date="2007-11" db="EMBL/GenBank/DDBJ databases">
        <authorList>
            <consortium name="The Broad Institute Genome Sequencing Platform"/>
            <person name="Volkman S.K."/>
            <person name="Daily J.P."/>
            <person name="Sarr O."/>
            <person name="Ndiaye D."/>
            <person name="Ndir O."/>
            <person name="Mboup S."/>
            <person name="Lukens A."/>
            <person name="Stange-Thomann N."/>
            <person name="Mauceli E."/>
            <person name="Gnerre S."/>
            <person name="Jaffe D."/>
            <person name="Zainoun J."/>
            <person name="Wiegand R.C."/>
            <person name="Birren B."/>
            <person name="Galagan J."/>
            <person name="Lander E."/>
            <person name="Wirth D.F."/>
        </authorList>
    </citation>
    <scope>NUCLEOTIDE SEQUENCE [LARGE SCALE GENOMIC DNA]</scope>
    <source>
        <strain evidence="6">7G8</strain>
    </source>
</reference>
<feature type="domain" description="Duffy-antigen binding" evidence="2">
    <location>
        <begin position="123"/>
        <end position="325"/>
    </location>
</feature>
<dbReference type="FunFam" id="1.20.58.830:FF:000003">
    <property type="entry name" value="Erythrocyte membrane protein 1, PfEMP1"/>
    <property type="match status" value="1"/>
</dbReference>
<protein>
    <submittedName>
        <fullName evidence="5">Uncharacterized protein</fullName>
    </submittedName>
</protein>
<dbReference type="SUPFAM" id="SSF140924">
    <property type="entry name" value="Duffy binding domain-like"/>
    <property type="match status" value="2"/>
</dbReference>
<sequence>MGLKKPVATQGGGQVGGSSQDAKHVLDEFGQQVYNEKVKTEAQTYKGELEGLLTSATLLRELVGTTDTCTLVKEYYERVNKGGGGKGERYPCTNLKGNPNEERFSNTLGGQCTNEKMRSDGIGACAPYRRLHLCHHNLESIQTNNYNSGNAKHDLLAEVCMAAKYEGESLTRYHREYQHKYGDSPSQLCTVLARSFADIGDIIRGKDLFYGNTQEKEKRDKLEDNLKNIFAKIHSGLSNNVVKDRYQNDGDNYYKLREDWWTANRETVWKAMTCSEDLKDASYFRQTCSNGQHKTQNNCRCENKSGAKDADQVPTYFDYVPQYLRWFEEWAEDFCRLRKHKLKNAKEQCRRVEKGEHKYCDLNRHDCVKTIRGDHDFVEEDYCNDCSVACKPFVKWIDNQKLEFLKQREKYKSEMQKYKNGGGGSGSRRQKRDAGGATTTNYDGYEKKFYEKFKGKCGTVNKFLQLLNNETTCTKNGDIEEGGNIDFKNVKRSSATGDDSNKTFYRTTYCEACPWCGAEQERNGGNGKWIAKRDETCGIGKEYGDYKKTEIPILTGDTRKSDMVQKYKKFCDSVNGKNGEPGAPSAAKGGGKGKNGDNITETWECYYKKKNENDVGSRAINFCVLQDDKAGTSKKKKIQYVL</sequence>
<evidence type="ECO:0000313" key="5">
    <source>
        <dbReference type="EMBL" id="EUR68658.1"/>
    </source>
</evidence>
<dbReference type="GO" id="GO:0046789">
    <property type="term" value="F:host cell surface receptor binding"/>
    <property type="evidence" value="ECO:0007669"/>
    <property type="project" value="InterPro"/>
</dbReference>
<feature type="region of interest" description="Disordered" evidence="1">
    <location>
        <begin position="1"/>
        <end position="21"/>
    </location>
</feature>
<dbReference type="InterPro" id="IPR054595">
    <property type="entry name" value="DBL_C"/>
</dbReference>
<dbReference type="InterPro" id="IPR042202">
    <property type="entry name" value="Duffy-ag-bd_sf"/>
</dbReference>
<name>W7EY15_PLAF8</name>
<gene>
    <name evidence="5" type="ORF">PFBG_03889</name>
</gene>
<reference evidence="5 6" key="2">
    <citation type="submission" date="2013-02" db="EMBL/GenBank/DDBJ databases">
        <title>The Genome Sequence of Plasmodium falciparum 7G8.</title>
        <authorList>
            <consortium name="The Broad Institute Genome Sequencing Platform"/>
            <consortium name="The Broad Institute Genome Sequencing Center for Infectious Disease"/>
            <person name="Neafsey D."/>
            <person name="Cheeseman I."/>
            <person name="Volkman S."/>
            <person name="Adams J."/>
            <person name="Walker B."/>
            <person name="Young S.K."/>
            <person name="Zeng Q."/>
            <person name="Gargeya S."/>
            <person name="Fitzgerald M."/>
            <person name="Haas B."/>
            <person name="Abouelleil A."/>
            <person name="Alvarado L."/>
            <person name="Arachchi H.M."/>
            <person name="Berlin A.M."/>
            <person name="Chapman S.B."/>
            <person name="Dewar J."/>
            <person name="Goldberg J."/>
            <person name="Griggs A."/>
            <person name="Gujja S."/>
            <person name="Hansen M."/>
            <person name="Howarth C."/>
            <person name="Imamovic A."/>
            <person name="Larimer J."/>
            <person name="McCowan C."/>
            <person name="Murphy C."/>
            <person name="Neiman D."/>
            <person name="Pearson M."/>
            <person name="Priest M."/>
            <person name="Roberts A."/>
            <person name="Saif S."/>
            <person name="Shea T."/>
            <person name="Sisk P."/>
            <person name="Sykes S."/>
            <person name="Wortman J."/>
            <person name="Nusbaum C."/>
            <person name="Birren B."/>
        </authorList>
    </citation>
    <scope>NUCLEOTIDE SEQUENCE [LARGE SCALE GENOMIC DNA]</scope>
    <source>
        <strain evidence="5 6">7G8</strain>
    </source>
</reference>
<dbReference type="EMBL" id="KE123628">
    <property type="protein sequence ID" value="EUR68658.1"/>
    <property type="molecule type" value="Genomic_DNA"/>
</dbReference>
<accession>W7EY15</accession>
<dbReference type="Gene3D" id="1.20.1310.20">
    <property type="entry name" value="Duffy-antigen binding domain"/>
    <property type="match status" value="1"/>
</dbReference>
<dbReference type="Proteomes" id="UP000030688">
    <property type="component" value="Unassembled WGS sequence"/>
</dbReference>